<dbReference type="PANTHER" id="PTHR34698">
    <property type="entry name" value="5-OXOPROLINASE SUBUNIT B"/>
    <property type="match status" value="1"/>
</dbReference>
<sequence length="227" mass="25244">MISIQPVSESSLLISVADTISPEASDQISAITHFLQEQYAELIIDLIPSYTTILVSYRLTHPEAESFISQFQTQLPTIATRTRNNSQTIREIPAYFGQEVGWDLEDLCQHAQLSRDEVLNLFCSTVYRVYAIGFSPGFAYMGSIPEALKMPRLETPRARVPKSSVAIADRQTAIYPDNSPGGWRILGRTPFSLLPSDDNALTLTVGEQVRFTPITQQEFIQLGGSLT</sequence>
<organism evidence="5 6">
    <name type="scientific">Parendozoicomonas haliclonae</name>
    <dbReference type="NCBI Taxonomy" id="1960125"/>
    <lineage>
        <taxon>Bacteria</taxon>
        <taxon>Pseudomonadati</taxon>
        <taxon>Pseudomonadota</taxon>
        <taxon>Gammaproteobacteria</taxon>
        <taxon>Oceanospirillales</taxon>
        <taxon>Endozoicomonadaceae</taxon>
        <taxon>Parendozoicomonas</taxon>
    </lineage>
</organism>
<gene>
    <name evidence="5" type="primary">kipI</name>
    <name evidence="5" type="ORF">EHSB41UT_01378</name>
</gene>
<dbReference type="GO" id="GO:0016301">
    <property type="term" value="F:kinase activity"/>
    <property type="evidence" value="ECO:0007669"/>
    <property type="project" value="UniProtKB-KW"/>
</dbReference>
<keyword evidence="1" id="KW-0547">Nucleotide-binding</keyword>
<keyword evidence="6" id="KW-1185">Reference proteome</keyword>
<dbReference type="OrthoDB" id="9778567at2"/>
<evidence type="ECO:0000259" key="4">
    <source>
        <dbReference type="SMART" id="SM00796"/>
    </source>
</evidence>
<evidence type="ECO:0000256" key="3">
    <source>
        <dbReference type="ARBA" id="ARBA00022840"/>
    </source>
</evidence>
<dbReference type="Pfam" id="PF02682">
    <property type="entry name" value="CT_C_D"/>
    <property type="match status" value="1"/>
</dbReference>
<name>A0A1X7AHS9_9GAMM</name>
<dbReference type="GO" id="GO:0005524">
    <property type="term" value="F:ATP binding"/>
    <property type="evidence" value="ECO:0007669"/>
    <property type="project" value="UniProtKB-KW"/>
</dbReference>
<evidence type="ECO:0000256" key="2">
    <source>
        <dbReference type="ARBA" id="ARBA00022801"/>
    </source>
</evidence>
<accession>A0A1X7AHS9</accession>
<dbReference type="SUPFAM" id="SSF50891">
    <property type="entry name" value="Cyclophilin-like"/>
    <property type="match status" value="1"/>
</dbReference>
<evidence type="ECO:0000256" key="1">
    <source>
        <dbReference type="ARBA" id="ARBA00022741"/>
    </source>
</evidence>
<dbReference type="RefSeq" id="WP_087108252.1">
    <property type="nucleotide sequence ID" value="NZ_CBCSCN010000009.1"/>
</dbReference>
<dbReference type="InterPro" id="IPR003833">
    <property type="entry name" value="CT_C_D"/>
</dbReference>
<dbReference type="PANTHER" id="PTHR34698:SF2">
    <property type="entry name" value="5-OXOPROLINASE SUBUNIT B"/>
    <property type="match status" value="1"/>
</dbReference>
<keyword evidence="5" id="KW-0418">Kinase</keyword>
<dbReference type="EMBL" id="FWPT01000003">
    <property type="protein sequence ID" value="SMA42029.1"/>
    <property type="molecule type" value="Genomic_DNA"/>
</dbReference>
<dbReference type="SMART" id="SM00796">
    <property type="entry name" value="AHS1"/>
    <property type="match status" value="1"/>
</dbReference>
<protein>
    <submittedName>
        <fullName evidence="5">Kinase A inhibitor</fullName>
    </submittedName>
</protein>
<dbReference type="Proteomes" id="UP000196573">
    <property type="component" value="Unassembled WGS sequence"/>
</dbReference>
<dbReference type="InterPro" id="IPR010016">
    <property type="entry name" value="PxpB"/>
</dbReference>
<dbReference type="Gene3D" id="2.40.100.10">
    <property type="entry name" value="Cyclophilin-like"/>
    <property type="match status" value="1"/>
</dbReference>
<keyword evidence="2" id="KW-0378">Hydrolase</keyword>
<dbReference type="AlphaFoldDB" id="A0A1X7AHS9"/>
<keyword evidence="3" id="KW-0067">ATP-binding</keyword>
<evidence type="ECO:0000313" key="6">
    <source>
        <dbReference type="Proteomes" id="UP000196573"/>
    </source>
</evidence>
<evidence type="ECO:0000313" key="5">
    <source>
        <dbReference type="EMBL" id="SMA42029.1"/>
    </source>
</evidence>
<feature type="domain" description="Carboxyltransferase" evidence="4">
    <location>
        <begin position="2"/>
        <end position="204"/>
    </location>
</feature>
<dbReference type="Gene3D" id="3.30.1360.40">
    <property type="match status" value="1"/>
</dbReference>
<proteinExistence type="predicted"/>
<dbReference type="SUPFAM" id="SSF160467">
    <property type="entry name" value="PH0987 N-terminal domain-like"/>
    <property type="match status" value="1"/>
</dbReference>
<dbReference type="GO" id="GO:0016787">
    <property type="term" value="F:hydrolase activity"/>
    <property type="evidence" value="ECO:0007669"/>
    <property type="project" value="UniProtKB-KW"/>
</dbReference>
<dbReference type="InterPro" id="IPR029000">
    <property type="entry name" value="Cyclophilin-like_dom_sf"/>
</dbReference>
<reference evidence="5 6" key="1">
    <citation type="submission" date="2017-03" db="EMBL/GenBank/DDBJ databases">
        <authorList>
            <person name="Afonso C.L."/>
            <person name="Miller P.J."/>
            <person name="Scott M.A."/>
            <person name="Spackman E."/>
            <person name="Goraichik I."/>
            <person name="Dimitrov K.M."/>
            <person name="Suarez D.L."/>
            <person name="Swayne D.E."/>
        </authorList>
    </citation>
    <scope>NUCLEOTIDE SEQUENCE [LARGE SCALE GENOMIC DNA]</scope>
    <source>
        <strain evidence="5">SB41UT1</strain>
    </source>
</reference>
<keyword evidence="5" id="KW-0808">Transferase</keyword>